<dbReference type="RefSeq" id="WP_005408903.1">
    <property type="nucleotide sequence ID" value="NZ_CP133414.1"/>
</dbReference>
<name>A0AAI9CIH6_STEMA</name>
<proteinExistence type="predicted"/>
<feature type="transmembrane region" description="Helical" evidence="1">
    <location>
        <begin position="45"/>
        <end position="65"/>
    </location>
</feature>
<evidence type="ECO:0000256" key="1">
    <source>
        <dbReference type="SAM" id="Phobius"/>
    </source>
</evidence>
<dbReference type="Proteomes" id="UP001225498">
    <property type="component" value="Unassembled WGS sequence"/>
</dbReference>
<feature type="transmembrane region" description="Helical" evidence="1">
    <location>
        <begin position="6"/>
        <end position="25"/>
    </location>
</feature>
<dbReference type="EMBL" id="ABLTIR010000011">
    <property type="protein sequence ID" value="EKZ1925892.1"/>
    <property type="molecule type" value="Genomic_DNA"/>
</dbReference>
<gene>
    <name evidence="2" type="ORF">REH87_000873</name>
</gene>
<keyword evidence="1" id="KW-0472">Membrane</keyword>
<keyword evidence="1" id="KW-1133">Transmembrane helix</keyword>
<evidence type="ECO:0000313" key="2">
    <source>
        <dbReference type="EMBL" id="EKZ1925892.1"/>
    </source>
</evidence>
<dbReference type="AlphaFoldDB" id="A0AAI9CIH6"/>
<evidence type="ECO:0000313" key="3">
    <source>
        <dbReference type="Proteomes" id="UP001225498"/>
    </source>
</evidence>
<organism evidence="2 3">
    <name type="scientific">Stenotrophomonas maltophilia</name>
    <name type="common">Pseudomonas maltophilia</name>
    <name type="synonym">Xanthomonas maltophilia</name>
    <dbReference type="NCBI Taxonomy" id="40324"/>
    <lineage>
        <taxon>Bacteria</taxon>
        <taxon>Pseudomonadati</taxon>
        <taxon>Pseudomonadota</taxon>
        <taxon>Gammaproteobacteria</taxon>
        <taxon>Lysobacterales</taxon>
        <taxon>Lysobacteraceae</taxon>
        <taxon>Stenotrophomonas</taxon>
        <taxon>Stenotrophomonas maltophilia group</taxon>
    </lineage>
</organism>
<protein>
    <recommendedName>
        <fullName evidence="4">Transmembrane protein</fullName>
    </recommendedName>
</protein>
<feature type="transmembrane region" description="Helical" evidence="1">
    <location>
        <begin position="71"/>
        <end position="90"/>
    </location>
</feature>
<feature type="transmembrane region" description="Helical" evidence="1">
    <location>
        <begin position="97"/>
        <end position="119"/>
    </location>
</feature>
<sequence>MLLRGTPLLIALLLHLLVALLYWALMPMGMNWYPDHFGVASHRDIGLGIAQFYLFWMFIGAQPLIAVLRPLFAKLLVLAIPLAFASWTLMHNHPLRLLYFTLGPGLLALAAIAISAWYASRKRLPATTDTADA</sequence>
<reference evidence="2" key="1">
    <citation type="submission" date="2023-08" db="EMBL/GenBank/DDBJ databases">
        <authorList>
            <consortium name="Clinical and Environmental Microbiology Branch: Whole genome sequencing antimicrobial resistance pathogens in the healthcare setting"/>
        </authorList>
    </citation>
    <scope>NUCLEOTIDE SEQUENCE</scope>
    <source>
        <strain evidence="2">2023CJ-00293</strain>
    </source>
</reference>
<comment type="caution">
    <text evidence="2">The sequence shown here is derived from an EMBL/GenBank/DDBJ whole genome shotgun (WGS) entry which is preliminary data.</text>
</comment>
<evidence type="ECO:0008006" key="4">
    <source>
        <dbReference type="Google" id="ProtNLM"/>
    </source>
</evidence>
<accession>A0AAI9CIH6</accession>
<keyword evidence="1" id="KW-0812">Transmembrane</keyword>